<dbReference type="GO" id="GO:0032259">
    <property type="term" value="P:methylation"/>
    <property type="evidence" value="ECO:0007669"/>
    <property type="project" value="UniProtKB-KW"/>
</dbReference>
<dbReference type="Proteomes" id="UP000286931">
    <property type="component" value="Unassembled WGS sequence"/>
</dbReference>
<dbReference type="Pfam" id="PF01135">
    <property type="entry name" value="PCMT"/>
    <property type="match status" value="1"/>
</dbReference>
<comment type="caution">
    <text evidence="12">The sequence shown here is derived from an EMBL/GenBank/DDBJ whole genome shotgun (WGS) entry which is preliminary data.</text>
</comment>
<dbReference type="OrthoDB" id="5143400at2"/>
<dbReference type="EMBL" id="BIFH01000031">
    <property type="protein sequence ID" value="GCD99130.1"/>
    <property type="molecule type" value="Genomic_DNA"/>
</dbReference>
<organism evidence="12 13">
    <name type="scientific">Embleya hyalina</name>
    <dbReference type="NCBI Taxonomy" id="516124"/>
    <lineage>
        <taxon>Bacteria</taxon>
        <taxon>Bacillati</taxon>
        <taxon>Actinomycetota</taxon>
        <taxon>Actinomycetes</taxon>
        <taxon>Kitasatosporales</taxon>
        <taxon>Streptomycetaceae</taxon>
        <taxon>Embleya</taxon>
    </lineage>
</organism>
<comment type="subcellular location">
    <subcellularLocation>
        <location evidence="1">Cytoplasm</location>
    </subcellularLocation>
</comment>
<comment type="similarity">
    <text evidence="2">Belongs to the methyltransferase superfamily. L-isoaspartyl/D-aspartyl protein methyltransferase family.</text>
</comment>
<keyword evidence="5" id="KW-0963">Cytoplasm</keyword>
<evidence type="ECO:0000256" key="1">
    <source>
        <dbReference type="ARBA" id="ARBA00004496"/>
    </source>
</evidence>
<evidence type="ECO:0000256" key="4">
    <source>
        <dbReference type="ARBA" id="ARBA00013346"/>
    </source>
</evidence>
<dbReference type="PANTHER" id="PTHR11579">
    <property type="entry name" value="PROTEIN-L-ISOASPARTATE O-METHYLTRANSFERASE"/>
    <property type="match status" value="1"/>
</dbReference>
<evidence type="ECO:0000313" key="12">
    <source>
        <dbReference type="EMBL" id="GCD99130.1"/>
    </source>
</evidence>
<evidence type="ECO:0000256" key="9">
    <source>
        <dbReference type="ARBA" id="ARBA00030757"/>
    </source>
</evidence>
<dbReference type="GO" id="GO:0005737">
    <property type="term" value="C:cytoplasm"/>
    <property type="evidence" value="ECO:0007669"/>
    <property type="project" value="UniProtKB-SubCell"/>
</dbReference>
<evidence type="ECO:0000256" key="7">
    <source>
        <dbReference type="ARBA" id="ARBA00022679"/>
    </source>
</evidence>
<evidence type="ECO:0000256" key="3">
    <source>
        <dbReference type="ARBA" id="ARBA00011890"/>
    </source>
</evidence>
<name>A0A401YX37_9ACTN</name>
<dbReference type="RefSeq" id="WP_126640967.1">
    <property type="nucleotide sequence ID" value="NZ_BIFH01000031.1"/>
</dbReference>
<reference evidence="12 13" key="1">
    <citation type="submission" date="2018-12" db="EMBL/GenBank/DDBJ databases">
        <title>Draft genome sequence of Embleya hyalina NBRC 13850T.</title>
        <authorList>
            <person name="Komaki H."/>
            <person name="Hosoyama A."/>
            <person name="Kimura A."/>
            <person name="Ichikawa N."/>
            <person name="Tamura T."/>
        </authorList>
    </citation>
    <scope>NUCLEOTIDE SEQUENCE [LARGE SCALE GENOMIC DNA]</scope>
    <source>
        <strain evidence="12 13">NBRC 13850</strain>
    </source>
</reference>
<gene>
    <name evidence="12" type="primary">pcm_5</name>
    <name evidence="12" type="ORF">EHYA_06842</name>
</gene>
<protein>
    <recommendedName>
        <fullName evidence="4">Protein-L-isoaspartate O-methyltransferase</fullName>
        <ecNumber evidence="3">2.1.1.77</ecNumber>
    </recommendedName>
    <alternativeName>
        <fullName evidence="11">L-isoaspartyl protein carboxyl methyltransferase</fullName>
    </alternativeName>
    <alternativeName>
        <fullName evidence="9">Protein L-isoaspartyl methyltransferase</fullName>
    </alternativeName>
    <alternativeName>
        <fullName evidence="10">Protein-beta-aspartate methyltransferase</fullName>
    </alternativeName>
</protein>
<evidence type="ECO:0000256" key="10">
    <source>
        <dbReference type="ARBA" id="ARBA00031323"/>
    </source>
</evidence>
<accession>A0A401YX37</accession>
<evidence type="ECO:0000256" key="6">
    <source>
        <dbReference type="ARBA" id="ARBA00022603"/>
    </source>
</evidence>
<dbReference type="Gene3D" id="3.40.50.150">
    <property type="entry name" value="Vaccinia Virus protein VP39"/>
    <property type="match status" value="1"/>
</dbReference>
<dbReference type="EC" id="2.1.1.77" evidence="3"/>
<keyword evidence="8" id="KW-0949">S-adenosyl-L-methionine</keyword>
<dbReference type="AlphaFoldDB" id="A0A401YX37"/>
<dbReference type="CDD" id="cd02440">
    <property type="entry name" value="AdoMet_MTases"/>
    <property type="match status" value="1"/>
</dbReference>
<keyword evidence="6 12" id="KW-0489">Methyltransferase</keyword>
<dbReference type="InterPro" id="IPR029063">
    <property type="entry name" value="SAM-dependent_MTases_sf"/>
</dbReference>
<evidence type="ECO:0000313" key="13">
    <source>
        <dbReference type="Proteomes" id="UP000286931"/>
    </source>
</evidence>
<evidence type="ECO:0000256" key="11">
    <source>
        <dbReference type="ARBA" id="ARBA00031350"/>
    </source>
</evidence>
<dbReference type="PANTHER" id="PTHR11579:SF0">
    <property type="entry name" value="PROTEIN-L-ISOASPARTATE(D-ASPARTATE) O-METHYLTRANSFERASE"/>
    <property type="match status" value="1"/>
</dbReference>
<dbReference type="GO" id="GO:0004719">
    <property type="term" value="F:protein-L-isoaspartate (D-aspartate) O-methyltransferase activity"/>
    <property type="evidence" value="ECO:0007669"/>
    <property type="project" value="UniProtKB-EC"/>
</dbReference>
<keyword evidence="7 12" id="KW-0808">Transferase</keyword>
<dbReference type="InterPro" id="IPR000682">
    <property type="entry name" value="PCMT"/>
</dbReference>
<evidence type="ECO:0000256" key="2">
    <source>
        <dbReference type="ARBA" id="ARBA00005369"/>
    </source>
</evidence>
<dbReference type="SUPFAM" id="SSF53335">
    <property type="entry name" value="S-adenosyl-L-methionine-dependent methyltransferases"/>
    <property type="match status" value="1"/>
</dbReference>
<sequence length="384" mass="41772">MTDVLEERRRALDEAMRTRGAWPEDAPWVRDAFDALPRHAFAPDRLWDWDGNAYVPVDRSASPGRWAELVYAGPDDAAVTEITDGLPSSSLSAPAVVATMLDSLDVHPGHHVLELGTGTGWNAALIAHRVGTSGRVTSVEASTGLADAAARALNRAGARVDVAVGNGNLGRPATAPHDRVIATYAVDHVPWTWIAQTVPGGDLVFPLGRMGHFAVTVADDHRSARGWMHGLAQFMNARDIPAPAATVRSYTQVRAGRAPDDKRGVDRDITPLHTDVNLLWALRMALPDVVYATDTDRDGVNAWIHDGTSSWAVVTTEPDGGARTEQGGPRRLFDAVETAWDAWTAHWQVSRWDHGITLTEREQYVWEGDPDTGRRHRLPSPGST</sequence>
<evidence type="ECO:0000256" key="5">
    <source>
        <dbReference type="ARBA" id="ARBA00022490"/>
    </source>
</evidence>
<proteinExistence type="inferred from homology"/>
<evidence type="ECO:0000256" key="8">
    <source>
        <dbReference type="ARBA" id="ARBA00022691"/>
    </source>
</evidence>
<keyword evidence="13" id="KW-1185">Reference proteome</keyword>